<dbReference type="GO" id="GO:0005856">
    <property type="term" value="C:cytoskeleton"/>
    <property type="evidence" value="ECO:0007669"/>
    <property type="project" value="UniProtKB-SubCell"/>
</dbReference>
<name>A0A4Z2GUT2_9TELE</name>
<dbReference type="GO" id="GO:0030175">
    <property type="term" value="C:filopodium"/>
    <property type="evidence" value="ECO:0007669"/>
    <property type="project" value="UniProtKB-SubCell"/>
</dbReference>
<dbReference type="OrthoDB" id="6111338at2759"/>
<evidence type="ECO:0000256" key="4">
    <source>
        <dbReference type="ARBA" id="ARBA00004489"/>
    </source>
</evidence>
<comment type="similarity">
    <text evidence="7">Belongs to the shootin family.</text>
</comment>
<dbReference type="PANTHER" id="PTHR46606">
    <property type="entry name" value="SHOOTIN-1"/>
    <property type="match status" value="1"/>
</dbReference>
<protein>
    <recommendedName>
        <fullName evidence="8">Shootin-1</fullName>
    </recommendedName>
</protein>
<dbReference type="InterPro" id="IPR024849">
    <property type="entry name" value="Shootin-1"/>
</dbReference>
<evidence type="ECO:0000256" key="8">
    <source>
        <dbReference type="ARBA" id="ARBA00017666"/>
    </source>
</evidence>
<comment type="caution">
    <text evidence="15">The sequence shown here is derived from an EMBL/GenBank/DDBJ whole genome shotgun (WGS) entry which is preliminary data.</text>
</comment>
<evidence type="ECO:0000256" key="9">
    <source>
        <dbReference type="ARBA" id="ARBA00022473"/>
    </source>
</evidence>
<dbReference type="GO" id="GO:0005737">
    <property type="term" value="C:cytoplasm"/>
    <property type="evidence" value="ECO:0007669"/>
    <property type="project" value="TreeGrafter"/>
</dbReference>
<evidence type="ECO:0000256" key="3">
    <source>
        <dbReference type="ARBA" id="ARBA00004486"/>
    </source>
</evidence>
<reference evidence="15 16" key="1">
    <citation type="submission" date="2019-03" db="EMBL/GenBank/DDBJ databases">
        <title>First draft genome of Liparis tanakae, snailfish: a comprehensive survey of snailfish specific genes.</title>
        <authorList>
            <person name="Kim W."/>
            <person name="Song I."/>
            <person name="Jeong J.-H."/>
            <person name="Kim D."/>
            <person name="Kim S."/>
            <person name="Ryu S."/>
            <person name="Song J.Y."/>
            <person name="Lee S.K."/>
        </authorList>
    </citation>
    <scope>NUCLEOTIDE SEQUENCE [LARGE SCALE GENOMIC DNA]</scope>
    <source>
        <tissue evidence="15">Muscle</tissue>
    </source>
</reference>
<comment type="subcellular location">
    <subcellularLocation>
        <location evidence="4">Cell projection</location>
        <location evidence="4">Axon</location>
    </subcellularLocation>
    <subcellularLocation>
        <location evidence="3">Cell projection</location>
        <location evidence="3">Filopodium</location>
    </subcellularLocation>
    <subcellularLocation>
        <location evidence="6">Cell projection</location>
        <location evidence="6">Growth cone</location>
    </subcellularLocation>
    <subcellularLocation>
        <location evidence="5">Cell projection</location>
        <location evidence="5">Lamellipodium</location>
    </subcellularLocation>
    <subcellularLocation>
        <location evidence="1">Cytoplasm</location>
        <location evidence="1">Cytoskeleton</location>
    </subcellularLocation>
    <subcellularLocation>
        <location evidence="2">Perikaryon</location>
    </subcellularLocation>
</comment>
<feature type="compositionally biased region" description="Polar residues" evidence="14">
    <location>
        <begin position="93"/>
        <end position="109"/>
    </location>
</feature>
<evidence type="ECO:0000256" key="7">
    <source>
        <dbReference type="ARBA" id="ARBA00010041"/>
    </source>
</evidence>
<feature type="compositionally biased region" description="Basic and acidic residues" evidence="14">
    <location>
        <begin position="137"/>
        <end position="164"/>
    </location>
</feature>
<evidence type="ECO:0000256" key="11">
    <source>
        <dbReference type="ARBA" id="ARBA00023054"/>
    </source>
</evidence>
<dbReference type="AlphaFoldDB" id="A0A4Z2GUT2"/>
<evidence type="ECO:0000256" key="1">
    <source>
        <dbReference type="ARBA" id="ARBA00004245"/>
    </source>
</evidence>
<dbReference type="GO" id="GO:0048812">
    <property type="term" value="P:neuron projection morphogenesis"/>
    <property type="evidence" value="ECO:0007669"/>
    <property type="project" value="TreeGrafter"/>
</dbReference>
<keyword evidence="13" id="KW-0966">Cell projection</keyword>
<dbReference type="GO" id="GO:0030027">
    <property type="term" value="C:lamellipodium"/>
    <property type="evidence" value="ECO:0007669"/>
    <property type="project" value="UniProtKB-SubCell"/>
</dbReference>
<dbReference type="PANTHER" id="PTHR46606:SF3">
    <property type="entry name" value="SHOOTIN-1"/>
    <property type="match status" value="1"/>
</dbReference>
<evidence type="ECO:0000256" key="12">
    <source>
        <dbReference type="ARBA" id="ARBA00023212"/>
    </source>
</evidence>
<evidence type="ECO:0000256" key="13">
    <source>
        <dbReference type="ARBA" id="ARBA00023273"/>
    </source>
</evidence>
<accession>A0A4Z2GUT2</accession>
<keyword evidence="11" id="KW-0175">Coiled coil</keyword>
<dbReference type="GO" id="GO:0044295">
    <property type="term" value="C:axonal growth cone"/>
    <property type="evidence" value="ECO:0007669"/>
    <property type="project" value="TreeGrafter"/>
</dbReference>
<evidence type="ECO:0000256" key="10">
    <source>
        <dbReference type="ARBA" id="ARBA00022490"/>
    </source>
</evidence>
<feature type="compositionally biased region" description="Basic and acidic residues" evidence="14">
    <location>
        <begin position="26"/>
        <end position="50"/>
    </location>
</feature>
<evidence type="ECO:0000256" key="2">
    <source>
        <dbReference type="ARBA" id="ARBA00004484"/>
    </source>
</evidence>
<keyword evidence="10" id="KW-0963">Cytoplasm</keyword>
<proteinExistence type="inferred from homology"/>
<evidence type="ECO:0000313" key="15">
    <source>
        <dbReference type="EMBL" id="TNN56513.1"/>
    </source>
</evidence>
<evidence type="ECO:0000313" key="16">
    <source>
        <dbReference type="Proteomes" id="UP000314294"/>
    </source>
</evidence>
<dbReference type="GO" id="GO:0043204">
    <property type="term" value="C:perikaryon"/>
    <property type="evidence" value="ECO:0007669"/>
    <property type="project" value="UniProtKB-SubCell"/>
</dbReference>
<keyword evidence="9" id="KW-0217">Developmental protein</keyword>
<dbReference type="Proteomes" id="UP000314294">
    <property type="component" value="Unassembled WGS sequence"/>
</dbReference>
<evidence type="ECO:0000256" key="14">
    <source>
        <dbReference type="SAM" id="MobiDB-lite"/>
    </source>
</evidence>
<sequence length="192" mass="20890">MEDELRSCEAQRELRALRRKLELVEEEKREYGDDCTKAKRDVRDLQHTGKDTPGAGCRGAPAEAAGGDQPAPSCSPASTSTSATASTSSSLSYALQPTQMERRPSNSAIQELKGIMETFGRSPSPHPKAAPPPLSPTRDEQLQRILLRRRDALEPQRHDADDALKKKKKNKNPDLKDESGDAALNEDGGGST</sequence>
<keyword evidence="12" id="KW-0206">Cytoskeleton</keyword>
<gene>
    <name evidence="15" type="ORF">EYF80_033239</name>
</gene>
<keyword evidence="16" id="KW-1185">Reference proteome</keyword>
<feature type="compositionally biased region" description="Low complexity" evidence="14">
    <location>
        <begin position="70"/>
        <end position="92"/>
    </location>
</feature>
<evidence type="ECO:0000256" key="6">
    <source>
        <dbReference type="ARBA" id="ARBA00004624"/>
    </source>
</evidence>
<organism evidence="15 16">
    <name type="scientific">Liparis tanakae</name>
    <name type="common">Tanaka's snailfish</name>
    <dbReference type="NCBI Taxonomy" id="230148"/>
    <lineage>
        <taxon>Eukaryota</taxon>
        <taxon>Metazoa</taxon>
        <taxon>Chordata</taxon>
        <taxon>Craniata</taxon>
        <taxon>Vertebrata</taxon>
        <taxon>Euteleostomi</taxon>
        <taxon>Actinopterygii</taxon>
        <taxon>Neopterygii</taxon>
        <taxon>Teleostei</taxon>
        <taxon>Neoteleostei</taxon>
        <taxon>Acanthomorphata</taxon>
        <taxon>Eupercaria</taxon>
        <taxon>Perciformes</taxon>
        <taxon>Cottioidei</taxon>
        <taxon>Cottales</taxon>
        <taxon>Liparidae</taxon>
        <taxon>Liparis</taxon>
    </lineage>
</organism>
<evidence type="ECO:0000256" key="5">
    <source>
        <dbReference type="ARBA" id="ARBA00004510"/>
    </source>
</evidence>
<dbReference type="EMBL" id="SRLO01000426">
    <property type="protein sequence ID" value="TNN56513.1"/>
    <property type="molecule type" value="Genomic_DNA"/>
</dbReference>
<feature type="compositionally biased region" description="Pro residues" evidence="14">
    <location>
        <begin position="124"/>
        <end position="135"/>
    </location>
</feature>
<feature type="region of interest" description="Disordered" evidence="14">
    <location>
        <begin position="26"/>
        <end position="192"/>
    </location>
</feature>
<dbReference type="GO" id="GO:2001224">
    <property type="term" value="P:positive regulation of neuron migration"/>
    <property type="evidence" value="ECO:0007669"/>
    <property type="project" value="TreeGrafter"/>
</dbReference>